<accession>A0A1D9P5X3</accession>
<dbReference type="RefSeq" id="WP_148661985.1">
    <property type="nucleotide sequence ID" value="NZ_CP017832.1"/>
</dbReference>
<dbReference type="AlphaFoldDB" id="A0A1D9P5X3"/>
<keyword evidence="1" id="KW-0614">Plasmid</keyword>
<proteinExistence type="predicted"/>
<reference evidence="2" key="1">
    <citation type="submission" date="2016-10" db="EMBL/GenBank/DDBJ databases">
        <title>The complete genome sequence of the rumen bacterium Butyrivibrio hungatei MB2003.</title>
        <authorList>
            <person name="Palevich N."/>
            <person name="Kelly W.J."/>
            <person name="Leahy S.C."/>
            <person name="Altermann E."/>
            <person name="Rakonjac J."/>
            <person name="Attwood G.T."/>
        </authorList>
    </citation>
    <scope>NUCLEOTIDE SEQUENCE [LARGE SCALE GENOMIC DNA]</scope>
    <source>
        <strain evidence="2">MB2003</strain>
        <plasmid evidence="2">Plasmid pnp144</plasmid>
    </source>
</reference>
<organism evidence="1 2">
    <name type="scientific">Butyrivibrio hungatei</name>
    <dbReference type="NCBI Taxonomy" id="185008"/>
    <lineage>
        <taxon>Bacteria</taxon>
        <taxon>Bacillati</taxon>
        <taxon>Bacillota</taxon>
        <taxon>Clostridia</taxon>
        <taxon>Lachnospirales</taxon>
        <taxon>Lachnospiraceae</taxon>
        <taxon>Butyrivibrio</taxon>
    </lineage>
</organism>
<dbReference type="EMBL" id="CP017832">
    <property type="protein sequence ID" value="AOZ97892.1"/>
    <property type="molecule type" value="Genomic_DNA"/>
</dbReference>
<evidence type="ECO:0000313" key="2">
    <source>
        <dbReference type="Proteomes" id="UP000179284"/>
    </source>
</evidence>
<protein>
    <submittedName>
        <fullName evidence="1">Uncharacterized protein</fullName>
    </submittedName>
</protein>
<evidence type="ECO:0000313" key="1">
    <source>
        <dbReference type="EMBL" id="AOZ97892.1"/>
    </source>
</evidence>
<dbReference type="KEGG" id="bhu:bhn_II093"/>
<dbReference type="OrthoDB" id="9940596at2"/>
<gene>
    <name evidence="1" type="ORF">bhn_II093</name>
</gene>
<name>A0A1D9P5X3_9FIRM</name>
<dbReference type="Proteomes" id="UP000179284">
    <property type="component" value="Plasmid pNP144"/>
</dbReference>
<keyword evidence="2" id="KW-1185">Reference proteome</keyword>
<sequence length="62" mass="7007">MRIPMEETINNLKLLDSKDYENVSEMISGLAKKDNSLSVEEVLSYGEKMCDNHAEAFKVLAN</sequence>
<geneLocation type="plasmid" evidence="2">
    <name>pnp144</name>
</geneLocation>